<feature type="active site" description="Proton acceptor" evidence="10">
    <location>
        <position position="205"/>
    </location>
</feature>
<keyword evidence="3 12" id="KW-0732">Signal</keyword>
<evidence type="ECO:0000256" key="2">
    <source>
        <dbReference type="ARBA" id="ARBA00006188"/>
    </source>
</evidence>
<evidence type="ECO:0000313" key="15">
    <source>
        <dbReference type="Proteomes" id="UP000800094"/>
    </source>
</evidence>
<dbReference type="SUPFAM" id="SSF49452">
    <property type="entry name" value="Starch-binding domain-like"/>
    <property type="match status" value="1"/>
</dbReference>
<evidence type="ECO:0000256" key="9">
    <source>
        <dbReference type="PIRNR" id="PIRNR001031"/>
    </source>
</evidence>
<dbReference type="PROSITE" id="PS00820">
    <property type="entry name" value="GLUCOAMYLASE"/>
    <property type="match status" value="1"/>
</dbReference>
<dbReference type="PRINTS" id="PR00736">
    <property type="entry name" value="GLHYDRLASE15"/>
</dbReference>
<dbReference type="AlphaFoldDB" id="A0A6A6I792"/>
<feature type="domain" description="CBM20" evidence="13">
    <location>
        <begin position="507"/>
        <end position="617"/>
    </location>
</feature>
<feature type="chain" id="PRO_5025581583" description="Glucoamylase" evidence="12">
    <location>
        <begin position="21"/>
        <end position="627"/>
    </location>
</feature>
<evidence type="ECO:0000256" key="12">
    <source>
        <dbReference type="SAM" id="SignalP"/>
    </source>
</evidence>
<dbReference type="InterPro" id="IPR000165">
    <property type="entry name" value="Glucoamylase"/>
</dbReference>
<keyword evidence="8 9" id="KW-0624">Polysaccharide degradation</keyword>
<dbReference type="Gene3D" id="2.60.40.10">
    <property type="entry name" value="Immunoglobulins"/>
    <property type="match status" value="1"/>
</dbReference>
<dbReference type="GO" id="GO:0000324">
    <property type="term" value="C:fungal-type vacuole"/>
    <property type="evidence" value="ECO:0007669"/>
    <property type="project" value="TreeGrafter"/>
</dbReference>
<dbReference type="SUPFAM" id="SSF48208">
    <property type="entry name" value="Six-hairpin glycosidases"/>
    <property type="match status" value="1"/>
</dbReference>
<accession>A0A6A6I792</accession>
<evidence type="ECO:0000256" key="10">
    <source>
        <dbReference type="PIRSR" id="PIRSR001031-1"/>
    </source>
</evidence>
<dbReference type="EC" id="3.2.1.3" evidence="9"/>
<dbReference type="InterPro" id="IPR013784">
    <property type="entry name" value="Carb-bd-like_fold"/>
</dbReference>
<keyword evidence="15" id="KW-1185">Reference proteome</keyword>
<dbReference type="PROSITE" id="PS51166">
    <property type="entry name" value="CBM20"/>
    <property type="match status" value="1"/>
</dbReference>
<dbReference type="GO" id="GO:2001070">
    <property type="term" value="F:starch binding"/>
    <property type="evidence" value="ECO:0007669"/>
    <property type="project" value="InterPro"/>
</dbReference>
<sequence length="627" mass="68712">MILRPLVAALVATTVYGAAAEPLRSRDDLAGKIEKQNKISLQGVLNNIGPHGSQAPGASAGVIIASPSTENPNYFYTWTRDAALTMKMLVDEFIHGNFWLRTTIQDYIKAQAILQTVSNPSGALGSGRGLGEPKYYSNLTRFNGDWGRPQRDGPALRATALITYSRWLLSTGRKSDVTEAKEVIWPVIQNDLYYVSQYWNSTGFDLWEEVLGSSFFATAVQHRALIEGAALGKRLGIQTSPFESQTSNILCFLQAYWNGEYALSNINTQDWYNRSGIDANTVLTSIATFDPEAKCDDALFQPCSPRALASLKVYVDSFRDIYTINKDASETSPVATGRYKEDVYFEGNPWYLTTLSVAEQLYDAIQQWSTINTLTVCETSLPFWKSVYPSAKLGTYRKSQREFNKLLDAVLNYADGFVKIALKYTPSSGALAEQYSRENGTAISARDLTWSYASFITMRGARLSATSEYMQVPSWGAPSAPQIPSSCKPGSVPGVYAPALKAGAPPGSGGCTILVTFNVNASTFYGENVYLTGNTTDLGQWNPNDAVPGSANEYTAERPLWSFTVELPANSSVEYGYLRKEPDGAVLMETRNRTLEVPLCGDTIFAPNATVEDEWVGPTGTPVAKLL</sequence>
<dbReference type="RefSeq" id="XP_033681220.1">
    <property type="nucleotide sequence ID" value="XM_033831123.1"/>
</dbReference>
<dbReference type="InterPro" id="IPR002044">
    <property type="entry name" value="CBM20"/>
</dbReference>
<dbReference type="InterPro" id="IPR011613">
    <property type="entry name" value="GH15-like"/>
</dbReference>
<dbReference type="Pfam" id="PF00686">
    <property type="entry name" value="CBM_20"/>
    <property type="match status" value="1"/>
</dbReference>
<dbReference type="SMART" id="SM01065">
    <property type="entry name" value="CBM_2"/>
    <property type="match status" value="1"/>
</dbReference>
<proteinExistence type="inferred from homology"/>
<reference evidence="14" key="1">
    <citation type="journal article" date="2020" name="Stud. Mycol.">
        <title>101 Dothideomycetes genomes: a test case for predicting lifestyles and emergence of pathogens.</title>
        <authorList>
            <person name="Haridas S."/>
            <person name="Albert R."/>
            <person name="Binder M."/>
            <person name="Bloem J."/>
            <person name="Labutti K."/>
            <person name="Salamov A."/>
            <person name="Andreopoulos B."/>
            <person name="Baker S."/>
            <person name="Barry K."/>
            <person name="Bills G."/>
            <person name="Bluhm B."/>
            <person name="Cannon C."/>
            <person name="Castanera R."/>
            <person name="Culley D."/>
            <person name="Daum C."/>
            <person name="Ezra D."/>
            <person name="Gonzalez J."/>
            <person name="Henrissat B."/>
            <person name="Kuo A."/>
            <person name="Liang C."/>
            <person name="Lipzen A."/>
            <person name="Lutzoni F."/>
            <person name="Magnuson J."/>
            <person name="Mondo S."/>
            <person name="Nolan M."/>
            <person name="Ohm R."/>
            <person name="Pangilinan J."/>
            <person name="Park H.-J."/>
            <person name="Ramirez L."/>
            <person name="Alfaro M."/>
            <person name="Sun H."/>
            <person name="Tritt A."/>
            <person name="Yoshinaga Y."/>
            <person name="Zwiers L.-H."/>
            <person name="Turgeon B."/>
            <person name="Goodwin S."/>
            <person name="Spatafora J."/>
            <person name="Crous P."/>
            <person name="Grigoriev I."/>
        </authorList>
    </citation>
    <scope>NUCLEOTIDE SEQUENCE</scope>
    <source>
        <strain evidence="14">CBS 122368</strain>
    </source>
</reference>
<keyword evidence="7 9" id="KW-0326">Glycosidase</keyword>
<comment type="similarity">
    <text evidence="2 9">Belongs to the glycosyl hydrolase 15 family.</text>
</comment>
<dbReference type="PANTHER" id="PTHR31616">
    <property type="entry name" value="TREHALASE"/>
    <property type="match status" value="1"/>
</dbReference>
<dbReference type="GO" id="GO:0004339">
    <property type="term" value="F:glucan 1,4-alpha-glucosidase activity"/>
    <property type="evidence" value="ECO:0007669"/>
    <property type="project" value="UniProtKB-EC"/>
</dbReference>
<dbReference type="Gene3D" id="1.50.10.10">
    <property type="match status" value="1"/>
</dbReference>
<evidence type="ECO:0000256" key="4">
    <source>
        <dbReference type="ARBA" id="ARBA00022801"/>
    </source>
</evidence>
<evidence type="ECO:0000256" key="3">
    <source>
        <dbReference type="ARBA" id="ARBA00022729"/>
    </source>
</evidence>
<dbReference type="EMBL" id="ML987199">
    <property type="protein sequence ID" value="KAF2246216.1"/>
    <property type="molecule type" value="Genomic_DNA"/>
</dbReference>
<dbReference type="FunFam" id="1.50.10.10:FF:000018">
    <property type="entry name" value="Glucoamylase"/>
    <property type="match status" value="1"/>
</dbReference>
<dbReference type="InterPro" id="IPR013783">
    <property type="entry name" value="Ig-like_fold"/>
</dbReference>
<dbReference type="Proteomes" id="UP000800094">
    <property type="component" value="Unassembled WGS sequence"/>
</dbReference>
<organism evidence="14 15">
    <name type="scientific">Trematosphaeria pertusa</name>
    <dbReference type="NCBI Taxonomy" id="390896"/>
    <lineage>
        <taxon>Eukaryota</taxon>
        <taxon>Fungi</taxon>
        <taxon>Dikarya</taxon>
        <taxon>Ascomycota</taxon>
        <taxon>Pezizomycotina</taxon>
        <taxon>Dothideomycetes</taxon>
        <taxon>Pleosporomycetidae</taxon>
        <taxon>Pleosporales</taxon>
        <taxon>Massarineae</taxon>
        <taxon>Trematosphaeriaceae</taxon>
        <taxon>Trematosphaeria</taxon>
    </lineage>
</organism>
<dbReference type="InterPro" id="IPR046966">
    <property type="entry name" value="Glucoamylase_active_site"/>
</dbReference>
<evidence type="ECO:0000313" key="14">
    <source>
        <dbReference type="EMBL" id="KAF2246216.1"/>
    </source>
</evidence>
<evidence type="ECO:0000256" key="11">
    <source>
        <dbReference type="PIRSR" id="PIRSR001031-2"/>
    </source>
</evidence>
<dbReference type="InterPro" id="IPR008291">
    <property type="entry name" value="Glucoamylase_SBD"/>
</dbReference>
<feature type="binding site" evidence="11">
    <location>
        <position position="146"/>
    </location>
    <ligand>
        <name>substrate</name>
    </ligand>
</feature>
<keyword evidence="6 9" id="KW-0119">Carbohydrate metabolism</keyword>
<feature type="signal peptide" evidence="12">
    <location>
        <begin position="1"/>
        <end position="20"/>
    </location>
</feature>
<feature type="active site" description="Proton donor" evidence="10">
    <location>
        <position position="208"/>
    </location>
</feature>
<dbReference type="InterPro" id="IPR008928">
    <property type="entry name" value="6-hairpin_glycosidase_sf"/>
</dbReference>
<dbReference type="PIRSF" id="PIRSF001031">
    <property type="entry name" value="Glu-a-glcsd_SBD"/>
    <property type="match status" value="1"/>
</dbReference>
<evidence type="ECO:0000256" key="1">
    <source>
        <dbReference type="ARBA" id="ARBA00001863"/>
    </source>
</evidence>
<dbReference type="GO" id="GO:0000272">
    <property type="term" value="P:polysaccharide catabolic process"/>
    <property type="evidence" value="ECO:0007669"/>
    <property type="project" value="UniProtKB-KW"/>
</dbReference>
<comment type="catalytic activity">
    <reaction evidence="1 9">
        <text>Hydrolysis of terminal (1-&gt;4)-linked alpha-D-glucose residues successively from non-reducing ends of the chains with release of beta-D-glucose.</text>
        <dbReference type="EC" id="3.2.1.3"/>
    </reaction>
</comment>
<name>A0A6A6I792_9PLEO</name>
<keyword evidence="5" id="KW-0325">Glycoprotein</keyword>
<gene>
    <name evidence="14" type="ORF">BU26DRAFT_532829</name>
</gene>
<keyword evidence="4 9" id="KW-0378">Hydrolase</keyword>
<evidence type="ECO:0000256" key="7">
    <source>
        <dbReference type="ARBA" id="ARBA00023295"/>
    </source>
</evidence>
<evidence type="ECO:0000259" key="13">
    <source>
        <dbReference type="PROSITE" id="PS51166"/>
    </source>
</evidence>
<dbReference type="Pfam" id="PF00723">
    <property type="entry name" value="Glyco_hydro_15"/>
    <property type="match status" value="1"/>
</dbReference>
<evidence type="ECO:0000256" key="6">
    <source>
        <dbReference type="ARBA" id="ARBA00023277"/>
    </source>
</evidence>
<protein>
    <recommendedName>
        <fullName evidence="9">Glucoamylase</fullName>
        <ecNumber evidence="9">3.2.1.3</ecNumber>
    </recommendedName>
    <alternativeName>
        <fullName evidence="9">1,4-alpha-D-glucan glucohydrolase</fullName>
    </alternativeName>
    <alternativeName>
        <fullName evidence="9">Glucan 1,4-alpha-glucosidase</fullName>
    </alternativeName>
</protein>
<dbReference type="InterPro" id="IPR012341">
    <property type="entry name" value="6hp_glycosidase-like_sf"/>
</dbReference>
<dbReference type="GeneID" id="54584453"/>
<evidence type="ECO:0000256" key="5">
    <source>
        <dbReference type="ARBA" id="ARBA00023180"/>
    </source>
</evidence>
<dbReference type="PANTHER" id="PTHR31616:SF12">
    <property type="entry name" value="GLUCOAMYLASE"/>
    <property type="match status" value="1"/>
</dbReference>
<dbReference type="OrthoDB" id="6123450at2759"/>
<evidence type="ECO:0000256" key="8">
    <source>
        <dbReference type="ARBA" id="ARBA00023326"/>
    </source>
</evidence>